<dbReference type="Gene3D" id="1.25.40.10">
    <property type="entry name" value="Tetratricopeptide repeat domain"/>
    <property type="match status" value="3"/>
</dbReference>
<feature type="repeat" description="PPR" evidence="2">
    <location>
        <begin position="168"/>
        <end position="198"/>
    </location>
</feature>
<feature type="repeat" description="PPR" evidence="2">
    <location>
        <begin position="302"/>
        <end position="336"/>
    </location>
</feature>
<dbReference type="FunFam" id="1.25.40.10:FF:000351">
    <property type="entry name" value="Pentatricopeptide repeat-containing protein"/>
    <property type="match status" value="1"/>
</dbReference>
<reference evidence="4 5" key="1">
    <citation type="submission" date="2023-10" db="EMBL/GenBank/DDBJ databases">
        <title>Chromosome-scale genome assembly provides insights into flower coloration mechanisms of Canna indica.</title>
        <authorList>
            <person name="Li C."/>
        </authorList>
    </citation>
    <scope>NUCLEOTIDE SEQUENCE [LARGE SCALE GENOMIC DNA]</scope>
    <source>
        <tissue evidence="4">Flower</tissue>
    </source>
</reference>
<dbReference type="AlphaFoldDB" id="A0AAQ3QD25"/>
<dbReference type="Pfam" id="PF13041">
    <property type="entry name" value="PPR_2"/>
    <property type="match status" value="2"/>
</dbReference>
<evidence type="ECO:0000256" key="1">
    <source>
        <dbReference type="ARBA" id="ARBA00022737"/>
    </source>
</evidence>
<dbReference type="Pfam" id="PF14432">
    <property type="entry name" value="DYW_deaminase"/>
    <property type="match status" value="1"/>
</dbReference>
<dbReference type="NCBIfam" id="TIGR00756">
    <property type="entry name" value="PPR"/>
    <property type="match status" value="5"/>
</dbReference>
<organism evidence="4 5">
    <name type="scientific">Canna indica</name>
    <name type="common">Indian-shot</name>
    <dbReference type="NCBI Taxonomy" id="4628"/>
    <lineage>
        <taxon>Eukaryota</taxon>
        <taxon>Viridiplantae</taxon>
        <taxon>Streptophyta</taxon>
        <taxon>Embryophyta</taxon>
        <taxon>Tracheophyta</taxon>
        <taxon>Spermatophyta</taxon>
        <taxon>Magnoliopsida</taxon>
        <taxon>Liliopsida</taxon>
        <taxon>Zingiberales</taxon>
        <taxon>Cannaceae</taxon>
        <taxon>Canna</taxon>
    </lineage>
</organism>
<evidence type="ECO:0000313" key="5">
    <source>
        <dbReference type="Proteomes" id="UP001327560"/>
    </source>
</evidence>
<dbReference type="InterPro" id="IPR046848">
    <property type="entry name" value="E_motif"/>
</dbReference>
<dbReference type="InterPro" id="IPR032867">
    <property type="entry name" value="DYW_dom"/>
</dbReference>
<dbReference type="InterPro" id="IPR002885">
    <property type="entry name" value="PPR_rpt"/>
</dbReference>
<dbReference type="GO" id="GO:0003723">
    <property type="term" value="F:RNA binding"/>
    <property type="evidence" value="ECO:0007669"/>
    <property type="project" value="InterPro"/>
</dbReference>
<keyword evidence="5" id="KW-1185">Reference proteome</keyword>
<evidence type="ECO:0000313" key="4">
    <source>
        <dbReference type="EMBL" id="WOL05116.1"/>
    </source>
</evidence>
<protein>
    <recommendedName>
        <fullName evidence="3">DYW domain-containing protein</fullName>
    </recommendedName>
</protein>
<dbReference type="GO" id="GO:0008270">
    <property type="term" value="F:zinc ion binding"/>
    <property type="evidence" value="ECO:0007669"/>
    <property type="project" value="InterPro"/>
</dbReference>
<dbReference type="GO" id="GO:0009451">
    <property type="term" value="P:RNA modification"/>
    <property type="evidence" value="ECO:0007669"/>
    <property type="project" value="InterPro"/>
</dbReference>
<dbReference type="Proteomes" id="UP001327560">
    <property type="component" value="Chromosome 4"/>
</dbReference>
<dbReference type="EMBL" id="CP136893">
    <property type="protein sequence ID" value="WOL05116.1"/>
    <property type="molecule type" value="Genomic_DNA"/>
</dbReference>
<proteinExistence type="predicted"/>
<dbReference type="FunFam" id="1.25.40.10:FF:000454">
    <property type="entry name" value="Pentatricopeptide repeat-containing protein At3g47530"/>
    <property type="match status" value="1"/>
</dbReference>
<dbReference type="InterPro" id="IPR046960">
    <property type="entry name" value="PPR_At4g14850-like_plant"/>
</dbReference>
<dbReference type="PANTHER" id="PTHR47926:SF469">
    <property type="entry name" value="DYW DOMAIN-CONTAINING PROTEIN"/>
    <property type="match status" value="1"/>
</dbReference>
<accession>A0AAQ3QD25</accession>
<feature type="repeat" description="PPR" evidence="2">
    <location>
        <begin position="337"/>
        <end position="367"/>
    </location>
</feature>
<name>A0AAQ3QD25_9LILI</name>
<keyword evidence="1" id="KW-0677">Repeat</keyword>
<feature type="domain" description="DYW" evidence="3">
    <location>
        <begin position="518"/>
        <end position="610"/>
    </location>
</feature>
<sequence>MARSPLFQPNNGLRFLRHRTSIPIFLHKTLSTSFTDCIPLIKSCSTKTQLLQIHARLIRSDFIRHPTVSTAFLSRAALAPVRDVDYSRLVFQQIPLPNVYHCNALLRGYAESSPLAEAFRFYNSMRELGVRGNPFSASFVLKSCTSARSLFAGRQVHGRVLRDGHQSDSVLLTTLMGLYASCGNCDDARQVFDEMTSRDTVTWNVLISCYANNRHSKDALYLFDVMQRPEYGAMPDDVTCLLLLQACAQLGALDFGKRIHEYAVRQGYSHAFNVQNSLITMYSKCGCIDKAYTIFCDTSPKNVISWSAMISGLAMNGYGREAIEAFGVMLNSGVTPDEQTFTGVLSACSHSGFVDEGLRFFDMMRNEYGIVPNACHYGCMVDLLGRAGLLDRAYELIVKEKGVQLDATTWRTLLGACRIHGRTELGEHVIAHLIELKAQQAGDYVLLLNTYASAGNWERVAEVRKFMKDNEIQTSPGCSTIELNGVVHEFVVDDNSHPRKAEIYQMLDEITSQLKIAGYVANATSELHNMDMEEKENALSYHSEKLAIAFGILAMPPGRTIRIAKNLRTCVDCHTFAKILSSVYNRLVIIKDRSRFHHFKEGHCSCNDYW</sequence>
<dbReference type="FunFam" id="1.25.40.10:FF:000427">
    <property type="entry name" value="Pentatricopeptide repeat-containing protein chloroplastic"/>
    <property type="match status" value="1"/>
</dbReference>
<evidence type="ECO:0000259" key="3">
    <source>
        <dbReference type="Pfam" id="PF14432"/>
    </source>
</evidence>
<dbReference type="PANTHER" id="PTHR47926">
    <property type="entry name" value="PENTATRICOPEPTIDE REPEAT-CONTAINING PROTEIN"/>
    <property type="match status" value="1"/>
</dbReference>
<dbReference type="InterPro" id="IPR011990">
    <property type="entry name" value="TPR-like_helical_dom_sf"/>
</dbReference>
<dbReference type="Pfam" id="PF01535">
    <property type="entry name" value="PPR"/>
    <property type="match status" value="3"/>
</dbReference>
<evidence type="ECO:0000256" key="2">
    <source>
        <dbReference type="PROSITE-ProRule" id="PRU00708"/>
    </source>
</evidence>
<feature type="repeat" description="PPR" evidence="2">
    <location>
        <begin position="98"/>
        <end position="132"/>
    </location>
</feature>
<dbReference type="Pfam" id="PF20430">
    <property type="entry name" value="Eplus_motif"/>
    <property type="match status" value="1"/>
</dbReference>
<dbReference type="Pfam" id="PF20431">
    <property type="entry name" value="E_motif"/>
    <property type="match status" value="1"/>
</dbReference>
<dbReference type="PROSITE" id="PS51375">
    <property type="entry name" value="PPR"/>
    <property type="match status" value="5"/>
</dbReference>
<dbReference type="InterPro" id="IPR046849">
    <property type="entry name" value="E2_motif"/>
</dbReference>
<feature type="repeat" description="PPR" evidence="2">
    <location>
        <begin position="199"/>
        <end position="233"/>
    </location>
</feature>
<gene>
    <name evidence="4" type="ORF">Cni_G13839</name>
</gene>